<organism evidence="2 3">
    <name type="scientific">Salinispora tropica (strain ATCC BAA-916 / DSM 44818 / JCM 13857 / NBRC 105044 / CNB-440)</name>
    <dbReference type="NCBI Taxonomy" id="369723"/>
    <lineage>
        <taxon>Bacteria</taxon>
        <taxon>Bacillati</taxon>
        <taxon>Actinomycetota</taxon>
        <taxon>Actinomycetes</taxon>
        <taxon>Micromonosporales</taxon>
        <taxon>Micromonosporaceae</taxon>
        <taxon>Salinispora</taxon>
    </lineage>
</organism>
<dbReference type="Gene3D" id="2.130.10.10">
    <property type="entry name" value="YVTN repeat-like/Quinoprotein amine dehydrogenase"/>
    <property type="match status" value="1"/>
</dbReference>
<protein>
    <recommendedName>
        <fullName evidence="4">6-phosphogluconolactonase</fullName>
    </recommendedName>
</protein>
<keyword evidence="3" id="KW-1185">Reference proteome</keyword>
<dbReference type="Pfam" id="PF10282">
    <property type="entry name" value="Lactonase"/>
    <property type="match status" value="1"/>
</dbReference>
<dbReference type="PANTHER" id="PTHR30344:SF1">
    <property type="entry name" value="6-PHOSPHOGLUCONOLACTONASE"/>
    <property type="match status" value="1"/>
</dbReference>
<dbReference type="AlphaFoldDB" id="A4XAS7"/>
<dbReference type="GO" id="GO:0017057">
    <property type="term" value="F:6-phosphogluconolactonase activity"/>
    <property type="evidence" value="ECO:0007669"/>
    <property type="project" value="TreeGrafter"/>
</dbReference>
<dbReference type="InterPro" id="IPR015943">
    <property type="entry name" value="WD40/YVTN_repeat-like_dom_sf"/>
</dbReference>
<dbReference type="STRING" id="369723.Strop_3595"/>
<dbReference type="eggNOG" id="COG2706">
    <property type="taxonomic scope" value="Bacteria"/>
</dbReference>
<reference evidence="3" key="1">
    <citation type="journal article" date="2007" name="Proc. Natl. Acad. Sci. U.S.A.">
        <title>Genome sequencing reveals complex secondary metabolome in the marine actinomycete Salinispora tropica.</title>
        <authorList>
            <person name="Udwary D.W."/>
            <person name="Zeigler L."/>
            <person name="Asolkar R.N."/>
            <person name="Singan V."/>
            <person name="Lapidus A."/>
            <person name="Fenical W."/>
            <person name="Jensen P.R."/>
            <person name="Moore B.S."/>
        </authorList>
    </citation>
    <scope>NUCLEOTIDE SEQUENCE [LARGE SCALE GENOMIC DNA]</scope>
    <source>
        <strain evidence="3">ATCC BAA-916 / DSM 44818 / CNB-440</strain>
    </source>
</reference>
<evidence type="ECO:0000313" key="3">
    <source>
        <dbReference type="Proteomes" id="UP000000235"/>
    </source>
</evidence>
<dbReference type="InterPro" id="IPR019405">
    <property type="entry name" value="Lactonase_7-beta_prop"/>
</dbReference>
<proteinExistence type="inferred from homology"/>
<name>A4XAS7_SALTO</name>
<dbReference type="EMBL" id="CP000667">
    <property type="protein sequence ID" value="ABP56026.1"/>
    <property type="molecule type" value="Genomic_DNA"/>
</dbReference>
<dbReference type="HOGENOM" id="CLU_038716_3_0_11"/>
<accession>A4XAS7</accession>
<dbReference type="PANTHER" id="PTHR30344">
    <property type="entry name" value="6-PHOSPHOGLUCONOLACTONASE-RELATED"/>
    <property type="match status" value="1"/>
</dbReference>
<evidence type="ECO:0000256" key="1">
    <source>
        <dbReference type="ARBA" id="ARBA00005564"/>
    </source>
</evidence>
<dbReference type="InterPro" id="IPR050282">
    <property type="entry name" value="Cycloisomerase_2"/>
</dbReference>
<dbReference type="InterPro" id="IPR011048">
    <property type="entry name" value="Haem_d1_sf"/>
</dbReference>
<comment type="similarity">
    <text evidence="1">Belongs to the cycloisomerase 2 family.</text>
</comment>
<dbReference type="KEGG" id="stp:Strop_3595"/>
<evidence type="ECO:0008006" key="4">
    <source>
        <dbReference type="Google" id="ProtNLM"/>
    </source>
</evidence>
<dbReference type="GO" id="GO:0005829">
    <property type="term" value="C:cytosol"/>
    <property type="evidence" value="ECO:0007669"/>
    <property type="project" value="TreeGrafter"/>
</dbReference>
<gene>
    <name evidence="2" type="ordered locus">Strop_3595</name>
</gene>
<dbReference type="Proteomes" id="UP000000235">
    <property type="component" value="Chromosome"/>
</dbReference>
<dbReference type="SUPFAM" id="SSF51004">
    <property type="entry name" value="C-terminal (heme d1) domain of cytochrome cd1-nitrite reductase"/>
    <property type="match status" value="1"/>
</dbReference>
<evidence type="ECO:0000313" key="2">
    <source>
        <dbReference type="EMBL" id="ABP56026.1"/>
    </source>
</evidence>
<sequence>MAGVNLWLDRGGVGAEGGPVAVQGEFIHLGCYTAGAGGRGEGIVVARREPESGALTPLGTVAVTPAPSFLARHPDLPVLYAVNEVTDGGVSAFRIAADGDLTTLGSRPTGGADPCHLAVSDDGRHLLAANYGDGSVTVFPLDGQGVPGERTDLVRHEGHGADPQRQERAHAHMVAPGRNGGPLLVVDLGTDSVYRYELDAATGRLVPRAPRVRTAAGVGPRHLARHPDGRRCWLVGELDGSVLAYEITTAASLRLSGRVSASGRPGQVQPSEVAVGPEGRFLYVANRGVGTIAVFALDGELPVLVAEVDSGGEWPRHFARVGANLYVADERADLISVFRVDPTTGVPAPVDEPVGVPSPTCVLPWTGDRSVSGFRAHVA</sequence>